<dbReference type="Pfam" id="PF00107">
    <property type="entry name" value="ADH_zinc_N"/>
    <property type="match status" value="1"/>
</dbReference>
<dbReference type="InterPro" id="IPR011032">
    <property type="entry name" value="GroES-like_sf"/>
</dbReference>
<dbReference type="RefSeq" id="XP_040732058.1">
    <property type="nucleotide sequence ID" value="XM_040875823.1"/>
</dbReference>
<keyword evidence="2" id="KW-0560">Oxidoreductase</keyword>
<proteinExistence type="inferred from homology"/>
<keyword evidence="5" id="KW-1185">Reference proteome</keyword>
<reference evidence="4 5" key="1">
    <citation type="journal article" date="2017" name="Biotechnol. Biofuels">
        <title>Differential beta-glucosidase expression as a function of carbon source availability in Talaromyces amestolkiae: a genomic and proteomic approach.</title>
        <authorList>
            <person name="de Eugenio L.I."/>
            <person name="Mendez-Liter J.A."/>
            <person name="Nieto-Dominguez M."/>
            <person name="Alonso L."/>
            <person name="Gil-Munoz J."/>
            <person name="Barriuso J."/>
            <person name="Prieto A."/>
            <person name="Martinez M.J."/>
        </authorList>
    </citation>
    <scope>NUCLEOTIDE SEQUENCE [LARGE SCALE GENOMIC DNA]</scope>
    <source>
        <strain evidence="4 5">CIB</strain>
    </source>
</reference>
<dbReference type="SMART" id="SM00829">
    <property type="entry name" value="PKS_ER"/>
    <property type="match status" value="1"/>
</dbReference>
<dbReference type="InterPro" id="IPR020843">
    <property type="entry name" value="ER"/>
</dbReference>
<dbReference type="InterPro" id="IPR036291">
    <property type="entry name" value="NAD(P)-bd_dom_sf"/>
</dbReference>
<evidence type="ECO:0000256" key="2">
    <source>
        <dbReference type="ARBA" id="ARBA00023002"/>
    </source>
</evidence>
<dbReference type="InterPro" id="IPR013149">
    <property type="entry name" value="ADH-like_C"/>
</dbReference>
<dbReference type="InterPro" id="IPR013154">
    <property type="entry name" value="ADH-like_N"/>
</dbReference>
<feature type="domain" description="Enoyl reductase (ER)" evidence="3">
    <location>
        <begin position="14"/>
        <end position="281"/>
    </location>
</feature>
<dbReference type="Gene3D" id="3.90.180.10">
    <property type="entry name" value="Medium-chain alcohol dehydrogenases, catalytic domain"/>
    <property type="match status" value="1"/>
</dbReference>
<dbReference type="Pfam" id="PF08240">
    <property type="entry name" value="ADH_N"/>
    <property type="match status" value="1"/>
</dbReference>
<evidence type="ECO:0000259" key="3">
    <source>
        <dbReference type="SMART" id="SM00829"/>
    </source>
</evidence>
<dbReference type="GeneID" id="63792770"/>
<dbReference type="Proteomes" id="UP000249363">
    <property type="component" value="Unassembled WGS sequence"/>
</dbReference>
<dbReference type="InterPro" id="IPR047122">
    <property type="entry name" value="Trans-enoyl_RdTase-like"/>
</dbReference>
<evidence type="ECO:0000313" key="5">
    <source>
        <dbReference type="Proteomes" id="UP000249363"/>
    </source>
</evidence>
<dbReference type="EMBL" id="MIKG01000005">
    <property type="protein sequence ID" value="RAO67542.1"/>
    <property type="molecule type" value="Genomic_DNA"/>
</dbReference>
<evidence type="ECO:0000256" key="1">
    <source>
        <dbReference type="ARBA" id="ARBA00008072"/>
    </source>
</evidence>
<dbReference type="Gene3D" id="3.40.50.720">
    <property type="entry name" value="NAD(P)-binding Rossmann-like Domain"/>
    <property type="match status" value="1"/>
</dbReference>
<sequence length="345" mass="36337">MAPANKAAWTTAEKAYPLEIKDAEYTQPVDNEIVVKVHAIALNPVDFARQAMGSKLFPWTRYPTVFGTDVAGEVVEVGSQAAGSYKVGDRVVGLGNGLESNRPSDGAFQEYVVLRGDLTAHIPDGVPYEKAAVIPLGIATAASGLFTDDQLKLDLPTSPAKSTKDEWVLLWSGASSVGSNAIQLAVAAGYHVITTCSPKNFDFVKSLGADYAFDYNSPTVVSDIVETFKGKKSAGAYAIGFVAAKPVIEIMSQITEGSKYVAASNMPPSDLPEGVTSKMVFGSALKNSPLGSHIFNDFVTKGLLSGNYRTAPEPKIVGQGLESIQQGLDTLKAGGLSATKLVVTL</sequence>
<comment type="caution">
    <text evidence="4">The sequence shown here is derived from an EMBL/GenBank/DDBJ whole genome shotgun (WGS) entry which is preliminary data.</text>
</comment>
<dbReference type="PANTHER" id="PTHR45348:SF2">
    <property type="entry name" value="ZINC-TYPE ALCOHOL DEHYDROGENASE-LIKE PROTEIN C2E1P3.01"/>
    <property type="match status" value="1"/>
</dbReference>
<dbReference type="SUPFAM" id="SSF50129">
    <property type="entry name" value="GroES-like"/>
    <property type="match status" value="1"/>
</dbReference>
<dbReference type="CDD" id="cd08249">
    <property type="entry name" value="enoyl_reductase_like"/>
    <property type="match status" value="1"/>
</dbReference>
<name>A0A364KVF9_TALAM</name>
<dbReference type="PANTHER" id="PTHR45348">
    <property type="entry name" value="HYPOTHETICAL OXIDOREDUCTASE (EUROFUNG)"/>
    <property type="match status" value="1"/>
</dbReference>
<organism evidence="4 5">
    <name type="scientific">Talaromyces amestolkiae</name>
    <dbReference type="NCBI Taxonomy" id="1196081"/>
    <lineage>
        <taxon>Eukaryota</taxon>
        <taxon>Fungi</taxon>
        <taxon>Dikarya</taxon>
        <taxon>Ascomycota</taxon>
        <taxon>Pezizomycotina</taxon>
        <taxon>Eurotiomycetes</taxon>
        <taxon>Eurotiomycetidae</taxon>
        <taxon>Eurotiales</taxon>
        <taxon>Trichocomaceae</taxon>
        <taxon>Talaromyces</taxon>
        <taxon>Talaromyces sect. Talaromyces</taxon>
    </lineage>
</organism>
<protein>
    <recommendedName>
        <fullName evidence="3">Enoyl reductase (ER) domain-containing protein</fullName>
    </recommendedName>
</protein>
<gene>
    <name evidence="4" type="ORF">BHQ10_003554</name>
</gene>
<dbReference type="OrthoDB" id="48317at2759"/>
<comment type="similarity">
    <text evidence="1">Belongs to the zinc-containing alcohol dehydrogenase family.</text>
</comment>
<accession>A0A364KVF9</accession>
<dbReference type="STRING" id="1196081.A0A364KVF9"/>
<dbReference type="GO" id="GO:0016651">
    <property type="term" value="F:oxidoreductase activity, acting on NAD(P)H"/>
    <property type="evidence" value="ECO:0007669"/>
    <property type="project" value="InterPro"/>
</dbReference>
<evidence type="ECO:0000313" key="4">
    <source>
        <dbReference type="EMBL" id="RAO67542.1"/>
    </source>
</evidence>
<dbReference type="SUPFAM" id="SSF51735">
    <property type="entry name" value="NAD(P)-binding Rossmann-fold domains"/>
    <property type="match status" value="1"/>
</dbReference>
<dbReference type="AlphaFoldDB" id="A0A364KVF9"/>